<dbReference type="AlphaFoldDB" id="A0A5J5EHY0"/>
<feature type="non-terminal residue" evidence="3">
    <location>
        <position position="1"/>
    </location>
</feature>
<evidence type="ECO:0000256" key="1">
    <source>
        <dbReference type="SAM" id="MobiDB-lite"/>
    </source>
</evidence>
<accession>A0A5J5EHY0</accession>
<evidence type="ECO:0008006" key="5">
    <source>
        <dbReference type="Google" id="ProtNLM"/>
    </source>
</evidence>
<name>A0A5J5EHY0_9PEZI</name>
<evidence type="ECO:0000313" key="3">
    <source>
        <dbReference type="EMBL" id="KAA8894516.1"/>
    </source>
</evidence>
<evidence type="ECO:0000313" key="4">
    <source>
        <dbReference type="Proteomes" id="UP000326924"/>
    </source>
</evidence>
<reference evidence="3 4" key="1">
    <citation type="submission" date="2019-09" db="EMBL/GenBank/DDBJ databases">
        <title>Draft genome of the ectomycorrhizal ascomycete Sphaerosporella brunnea.</title>
        <authorList>
            <consortium name="DOE Joint Genome Institute"/>
            <person name="Benucci G.M."/>
            <person name="Marozzi G."/>
            <person name="Antonielli L."/>
            <person name="Sanchez S."/>
            <person name="Marco P."/>
            <person name="Wang X."/>
            <person name="Falini L.B."/>
            <person name="Barry K."/>
            <person name="Haridas S."/>
            <person name="Lipzen A."/>
            <person name="Labutti K."/>
            <person name="Grigoriev I.V."/>
            <person name="Murat C."/>
            <person name="Martin F."/>
            <person name="Albertini E."/>
            <person name="Donnini D."/>
            <person name="Bonito G."/>
        </authorList>
    </citation>
    <scope>NUCLEOTIDE SEQUENCE [LARGE SCALE GENOMIC DNA]</scope>
    <source>
        <strain evidence="3 4">Sb_GMNB300</strain>
    </source>
</reference>
<organism evidence="3 4">
    <name type="scientific">Sphaerosporella brunnea</name>
    <dbReference type="NCBI Taxonomy" id="1250544"/>
    <lineage>
        <taxon>Eukaryota</taxon>
        <taxon>Fungi</taxon>
        <taxon>Dikarya</taxon>
        <taxon>Ascomycota</taxon>
        <taxon>Pezizomycotina</taxon>
        <taxon>Pezizomycetes</taxon>
        <taxon>Pezizales</taxon>
        <taxon>Pyronemataceae</taxon>
        <taxon>Sphaerosporella</taxon>
    </lineage>
</organism>
<comment type="caution">
    <text evidence="3">The sequence shown here is derived from an EMBL/GenBank/DDBJ whole genome shotgun (WGS) entry which is preliminary data.</text>
</comment>
<feature type="region of interest" description="Disordered" evidence="1">
    <location>
        <begin position="57"/>
        <end position="80"/>
    </location>
</feature>
<dbReference type="InParanoid" id="A0A5J5EHY0"/>
<evidence type="ECO:0000313" key="2">
    <source>
        <dbReference type="EMBL" id="KAA8894507.1"/>
    </source>
</evidence>
<proteinExistence type="predicted"/>
<dbReference type="OrthoDB" id="4828117at2759"/>
<dbReference type="EMBL" id="VXIS01000335">
    <property type="protein sequence ID" value="KAA8894516.1"/>
    <property type="molecule type" value="Genomic_DNA"/>
</dbReference>
<protein>
    <recommendedName>
        <fullName evidence="5">Myb-like domain-containing protein</fullName>
    </recommendedName>
</protein>
<keyword evidence="4" id="KW-1185">Reference proteome</keyword>
<feature type="non-terminal residue" evidence="3">
    <location>
        <position position="80"/>
    </location>
</feature>
<gene>
    <name evidence="2" type="ORF">FN846DRAFT_761783</name>
    <name evidence="3" type="ORF">FN846DRAFT_762536</name>
</gene>
<dbReference type="EMBL" id="VXIS01000335">
    <property type="protein sequence ID" value="KAA8894507.1"/>
    <property type="molecule type" value="Genomic_DNA"/>
</dbReference>
<sequence>VTWSAEKYQRLLAATVAAHPELKLNYNKIAAMFGEGTTYDSIETRYRQVKKQAKELQAEIESGIRPAEAPPTPRKRKQAG</sequence>
<dbReference type="Proteomes" id="UP000326924">
    <property type="component" value="Unassembled WGS sequence"/>
</dbReference>